<dbReference type="Gene3D" id="3.40.50.20">
    <property type="match status" value="1"/>
</dbReference>
<evidence type="ECO:0000256" key="1">
    <source>
        <dbReference type="ARBA" id="ARBA00022598"/>
    </source>
</evidence>
<organism evidence="8 9">
    <name type="scientific">Asterophora parasitica</name>
    <dbReference type="NCBI Taxonomy" id="117018"/>
    <lineage>
        <taxon>Eukaryota</taxon>
        <taxon>Fungi</taxon>
        <taxon>Dikarya</taxon>
        <taxon>Basidiomycota</taxon>
        <taxon>Agaricomycotina</taxon>
        <taxon>Agaricomycetes</taxon>
        <taxon>Agaricomycetidae</taxon>
        <taxon>Agaricales</taxon>
        <taxon>Tricholomatineae</taxon>
        <taxon>Lyophyllaceae</taxon>
        <taxon>Asterophora</taxon>
    </lineage>
</organism>
<keyword evidence="6" id="KW-0464">Manganese</keyword>
<dbReference type="GO" id="GO:0006164">
    <property type="term" value="P:purine nucleotide biosynthetic process"/>
    <property type="evidence" value="ECO:0007669"/>
    <property type="project" value="UniProtKB-KW"/>
</dbReference>
<dbReference type="GO" id="GO:0046872">
    <property type="term" value="F:metal ion binding"/>
    <property type="evidence" value="ECO:0007669"/>
    <property type="project" value="UniProtKB-KW"/>
</dbReference>
<dbReference type="Pfam" id="PF02844">
    <property type="entry name" value="GARS_N"/>
    <property type="match status" value="1"/>
</dbReference>
<dbReference type="FunFam" id="3.40.50.20:FF:000006">
    <property type="entry name" value="Phosphoribosylamine--glycine ligase, chloroplastic"/>
    <property type="match status" value="1"/>
</dbReference>
<proteinExistence type="predicted"/>
<dbReference type="Proteomes" id="UP000775547">
    <property type="component" value="Unassembled WGS sequence"/>
</dbReference>
<evidence type="ECO:0000313" key="9">
    <source>
        <dbReference type="Proteomes" id="UP000775547"/>
    </source>
</evidence>
<dbReference type="EMBL" id="JABCKV010000008">
    <property type="protein sequence ID" value="KAG5647547.1"/>
    <property type="molecule type" value="Genomic_DNA"/>
</dbReference>
<dbReference type="InterPro" id="IPR020562">
    <property type="entry name" value="PRibGlycinamide_synth_N"/>
</dbReference>
<gene>
    <name evidence="8" type="ORF">DXG03_008900</name>
</gene>
<evidence type="ECO:0000256" key="5">
    <source>
        <dbReference type="ARBA" id="ARBA00022840"/>
    </source>
</evidence>
<keyword evidence="1" id="KW-0436">Ligase</keyword>
<keyword evidence="2" id="KW-0479">Metal-binding</keyword>
<dbReference type="GO" id="GO:0004637">
    <property type="term" value="F:phosphoribosylamine-glycine ligase activity"/>
    <property type="evidence" value="ECO:0007669"/>
    <property type="project" value="InterPro"/>
</dbReference>
<dbReference type="InterPro" id="IPR016185">
    <property type="entry name" value="PreATP-grasp_dom_sf"/>
</dbReference>
<protein>
    <recommendedName>
        <fullName evidence="7">Phosphoribosylglycinamide synthetase N-terminal domain-containing protein</fullName>
    </recommendedName>
</protein>
<dbReference type="PANTHER" id="PTHR43472:SF1">
    <property type="entry name" value="PHOSPHORIBOSYLAMINE--GLYCINE LIGASE, CHLOROPLASTIC"/>
    <property type="match status" value="1"/>
</dbReference>
<dbReference type="PANTHER" id="PTHR43472">
    <property type="entry name" value="PHOSPHORIBOSYLAMINE--GLYCINE LIGASE"/>
    <property type="match status" value="1"/>
</dbReference>
<reference evidence="8" key="2">
    <citation type="submission" date="2021-10" db="EMBL/GenBank/DDBJ databases">
        <title>Phylogenomics reveals ancestral predisposition of the termite-cultivated fungus Termitomyces towards a domesticated lifestyle.</title>
        <authorList>
            <person name="Auxier B."/>
            <person name="Grum-Grzhimaylo A."/>
            <person name="Cardenas M.E."/>
            <person name="Lodge J.D."/>
            <person name="Laessoe T."/>
            <person name="Pedersen O."/>
            <person name="Smith M.E."/>
            <person name="Kuyper T.W."/>
            <person name="Franco-Molano E.A."/>
            <person name="Baroni T.J."/>
            <person name="Aanen D.K."/>
        </authorList>
    </citation>
    <scope>NUCLEOTIDE SEQUENCE</scope>
    <source>
        <strain evidence="8">AP01</strain>
        <tissue evidence="8">Mycelium</tissue>
    </source>
</reference>
<accession>A0A9P7GIB9</accession>
<dbReference type="InterPro" id="IPR000115">
    <property type="entry name" value="PRibGlycinamide_synth"/>
</dbReference>
<dbReference type="OrthoDB" id="3237620at2759"/>
<sequence length="97" mass="10455">MAVRILLLGNGGREHALAWKIAKSELLDALYVCPGNGGTAQEPKTVNVDLDPTDFPGLVDFAVKNEITLVVPGPEQPLVDGIETYFRKGGHLLIFRG</sequence>
<dbReference type="GO" id="GO:0005524">
    <property type="term" value="F:ATP binding"/>
    <property type="evidence" value="ECO:0007669"/>
    <property type="project" value="UniProtKB-KW"/>
</dbReference>
<feature type="domain" description="Phosphoribosylglycinamide synthetase N-terminal" evidence="7">
    <location>
        <begin position="4"/>
        <end position="90"/>
    </location>
</feature>
<keyword evidence="4" id="KW-0658">Purine biosynthesis</keyword>
<evidence type="ECO:0000256" key="6">
    <source>
        <dbReference type="ARBA" id="ARBA00023211"/>
    </source>
</evidence>
<dbReference type="AlphaFoldDB" id="A0A9P7GIB9"/>
<keyword evidence="5" id="KW-0067">ATP-binding</keyword>
<name>A0A9P7GIB9_9AGAR</name>
<evidence type="ECO:0000256" key="3">
    <source>
        <dbReference type="ARBA" id="ARBA00022741"/>
    </source>
</evidence>
<keyword evidence="3" id="KW-0547">Nucleotide-binding</keyword>
<evidence type="ECO:0000259" key="7">
    <source>
        <dbReference type="Pfam" id="PF02844"/>
    </source>
</evidence>
<evidence type="ECO:0000256" key="4">
    <source>
        <dbReference type="ARBA" id="ARBA00022755"/>
    </source>
</evidence>
<dbReference type="SUPFAM" id="SSF52440">
    <property type="entry name" value="PreATP-grasp domain"/>
    <property type="match status" value="1"/>
</dbReference>
<reference evidence="8" key="1">
    <citation type="submission" date="2020-07" db="EMBL/GenBank/DDBJ databases">
        <authorList>
            <person name="Nieuwenhuis M."/>
            <person name="Van De Peppel L.J.J."/>
        </authorList>
    </citation>
    <scope>NUCLEOTIDE SEQUENCE</scope>
    <source>
        <strain evidence="8">AP01</strain>
        <tissue evidence="8">Mycelium</tissue>
    </source>
</reference>
<keyword evidence="9" id="KW-1185">Reference proteome</keyword>
<evidence type="ECO:0000313" key="8">
    <source>
        <dbReference type="EMBL" id="KAG5647547.1"/>
    </source>
</evidence>
<comment type="caution">
    <text evidence="8">The sequence shown here is derived from an EMBL/GenBank/DDBJ whole genome shotgun (WGS) entry which is preliminary data.</text>
</comment>
<dbReference type="GO" id="GO:0009113">
    <property type="term" value="P:purine nucleobase biosynthetic process"/>
    <property type="evidence" value="ECO:0007669"/>
    <property type="project" value="InterPro"/>
</dbReference>
<evidence type="ECO:0000256" key="2">
    <source>
        <dbReference type="ARBA" id="ARBA00022723"/>
    </source>
</evidence>